<dbReference type="OrthoDB" id="10256289at2759"/>
<keyword evidence="7 14" id="KW-0862">Zinc</keyword>
<dbReference type="InterPro" id="IPR006900">
    <property type="entry name" value="Sec23/24_helical_dom"/>
</dbReference>
<dbReference type="Pfam" id="PF04810">
    <property type="entry name" value="zf-Sec23_Sec24"/>
    <property type="match status" value="1"/>
</dbReference>
<evidence type="ECO:0000256" key="4">
    <source>
        <dbReference type="ARBA" id="ARBA00022448"/>
    </source>
</evidence>
<evidence type="ECO:0000256" key="14">
    <source>
        <dbReference type="RuleBase" id="RU365030"/>
    </source>
</evidence>
<dbReference type="InterPro" id="IPR012990">
    <property type="entry name" value="Beta-sandwich_Sec23_24"/>
</dbReference>
<dbReference type="Gene3D" id="3.40.50.410">
    <property type="entry name" value="von Willebrand factor, type A domain"/>
    <property type="match status" value="1"/>
</dbReference>
<accession>A0A9Q0LCD5</accession>
<dbReference type="GO" id="GO:0005096">
    <property type="term" value="F:GTPase activator activity"/>
    <property type="evidence" value="ECO:0007669"/>
    <property type="project" value="TreeGrafter"/>
</dbReference>
<evidence type="ECO:0000256" key="10">
    <source>
        <dbReference type="ARBA" id="ARBA00023034"/>
    </source>
</evidence>
<dbReference type="Gene3D" id="2.60.40.1670">
    <property type="entry name" value="beta-sandwich domain of Sec23/24"/>
    <property type="match status" value="1"/>
</dbReference>
<dbReference type="PANTHER" id="PTHR11141:SF0">
    <property type="entry name" value="PROTEIN TRANSPORT PROTEIN SEC23"/>
    <property type="match status" value="1"/>
</dbReference>
<evidence type="ECO:0000259" key="16">
    <source>
        <dbReference type="Pfam" id="PF04810"/>
    </source>
</evidence>
<dbReference type="Proteomes" id="UP001149090">
    <property type="component" value="Unassembled WGS sequence"/>
</dbReference>
<reference evidence="20" key="1">
    <citation type="submission" date="2022-10" db="EMBL/GenBank/DDBJ databases">
        <title>Novel sulphate-reducing endosymbionts in the free-living metamonad Anaeramoeba.</title>
        <authorList>
            <person name="Jerlstrom-Hultqvist J."/>
            <person name="Cepicka I."/>
            <person name="Gallot-Lavallee L."/>
            <person name="Salas-Leiva D."/>
            <person name="Curtis B.A."/>
            <person name="Zahonova K."/>
            <person name="Pipaliya S."/>
            <person name="Dacks J."/>
            <person name="Roger A.J."/>
        </authorList>
    </citation>
    <scope>NUCLEOTIDE SEQUENCE</scope>
    <source>
        <strain evidence="20">BMAN</strain>
    </source>
</reference>
<keyword evidence="5 14" id="KW-0479">Metal-binding</keyword>
<evidence type="ECO:0000259" key="17">
    <source>
        <dbReference type="Pfam" id="PF04811"/>
    </source>
</evidence>
<comment type="function">
    <text evidence="13 14">Component of the coat protein complex II (COPII) which promotes the formation of transport vesicles from the endoplasmic reticulum (ER). The coat has two main functions, the physical deformation of the endoplasmic reticulum membrane into vesicles and the selection of cargo molecules.</text>
</comment>
<dbReference type="FunFam" id="2.30.30.380:FF:000001">
    <property type="entry name" value="Protein transport protein SEC23"/>
    <property type="match status" value="1"/>
</dbReference>
<name>A0A9Q0LCD5_ANAIG</name>
<dbReference type="InterPro" id="IPR037364">
    <property type="entry name" value="Sec23"/>
</dbReference>
<comment type="similarity">
    <text evidence="2 14">Belongs to the SEC23/SEC24 family. SEC23 subfamily.</text>
</comment>
<dbReference type="GO" id="GO:0008270">
    <property type="term" value="F:zinc ion binding"/>
    <property type="evidence" value="ECO:0007669"/>
    <property type="project" value="InterPro"/>
</dbReference>
<dbReference type="GO" id="GO:0005789">
    <property type="term" value="C:endoplasmic reticulum membrane"/>
    <property type="evidence" value="ECO:0007669"/>
    <property type="project" value="UniProtKB-SubCell"/>
</dbReference>
<keyword evidence="14" id="KW-0963">Cytoplasm</keyword>
<evidence type="ECO:0000256" key="12">
    <source>
        <dbReference type="ARBA" id="ARBA00023329"/>
    </source>
</evidence>
<proteinExistence type="inferred from homology"/>
<feature type="domain" description="Gelsolin-like" evidence="15">
    <location>
        <begin position="642"/>
        <end position="729"/>
    </location>
</feature>
<dbReference type="FunFam" id="3.40.20.10:FF:000041">
    <property type="entry name" value="Protein transport protein SEC23"/>
    <property type="match status" value="1"/>
</dbReference>
<dbReference type="PANTHER" id="PTHR11141">
    <property type="entry name" value="PROTEIN TRANSPORT PROTEIN SEC23"/>
    <property type="match status" value="1"/>
</dbReference>
<evidence type="ECO:0000259" key="15">
    <source>
        <dbReference type="Pfam" id="PF00626"/>
    </source>
</evidence>
<evidence type="ECO:0000313" key="21">
    <source>
        <dbReference type="Proteomes" id="UP001149090"/>
    </source>
</evidence>
<dbReference type="InterPro" id="IPR036465">
    <property type="entry name" value="vWFA_dom_sf"/>
</dbReference>
<evidence type="ECO:0000259" key="18">
    <source>
        <dbReference type="Pfam" id="PF04815"/>
    </source>
</evidence>
<keyword evidence="9 14" id="KW-0653">Protein transport</keyword>
<dbReference type="EMBL" id="JAPDFW010000103">
    <property type="protein sequence ID" value="KAJ5069769.1"/>
    <property type="molecule type" value="Genomic_DNA"/>
</dbReference>
<evidence type="ECO:0000256" key="7">
    <source>
        <dbReference type="ARBA" id="ARBA00022833"/>
    </source>
</evidence>
<dbReference type="Pfam" id="PF08033">
    <property type="entry name" value="Sec23_BS"/>
    <property type="match status" value="1"/>
</dbReference>
<dbReference type="GO" id="GO:0006886">
    <property type="term" value="P:intracellular protein transport"/>
    <property type="evidence" value="ECO:0007669"/>
    <property type="project" value="InterPro"/>
</dbReference>
<evidence type="ECO:0000256" key="5">
    <source>
        <dbReference type="ARBA" id="ARBA00022723"/>
    </source>
</evidence>
<evidence type="ECO:0000256" key="9">
    <source>
        <dbReference type="ARBA" id="ARBA00022927"/>
    </source>
</evidence>
<dbReference type="GO" id="GO:0070971">
    <property type="term" value="C:endoplasmic reticulum exit site"/>
    <property type="evidence" value="ECO:0007669"/>
    <property type="project" value="TreeGrafter"/>
</dbReference>
<gene>
    <name evidence="20" type="ORF">M0811_02346</name>
</gene>
<dbReference type="InterPro" id="IPR029006">
    <property type="entry name" value="ADF-H/Gelsolin-like_dom_sf"/>
</dbReference>
<dbReference type="SUPFAM" id="SSF82754">
    <property type="entry name" value="C-terminal, gelsolin-like domain of Sec23/24"/>
    <property type="match status" value="1"/>
</dbReference>
<keyword evidence="10" id="KW-0333">Golgi apparatus</keyword>
<evidence type="ECO:0000256" key="1">
    <source>
        <dbReference type="ARBA" id="ARBA00004255"/>
    </source>
</evidence>
<dbReference type="OMA" id="FPPHYAE"/>
<dbReference type="SUPFAM" id="SSF82919">
    <property type="entry name" value="Zn-finger domain of Sec23/24"/>
    <property type="match status" value="1"/>
</dbReference>
<comment type="caution">
    <text evidence="20">The sequence shown here is derived from an EMBL/GenBank/DDBJ whole genome shotgun (WGS) entry which is preliminary data.</text>
</comment>
<feature type="domain" description="Sec23/Sec24 trunk" evidence="17">
    <location>
        <begin position="123"/>
        <end position="385"/>
    </location>
</feature>
<feature type="domain" description="Zinc finger Sec23/Sec24-type" evidence="16">
    <location>
        <begin position="54"/>
        <end position="92"/>
    </location>
</feature>
<keyword evidence="6 14" id="KW-0256">Endoplasmic reticulum</keyword>
<dbReference type="InterPro" id="IPR036174">
    <property type="entry name" value="Znf_Sec23_Sec24_sf"/>
</dbReference>
<dbReference type="GO" id="GO:0000139">
    <property type="term" value="C:Golgi membrane"/>
    <property type="evidence" value="ECO:0007669"/>
    <property type="project" value="UniProtKB-SubCell"/>
</dbReference>
<keyword evidence="4 14" id="KW-0813">Transport</keyword>
<dbReference type="Pfam" id="PF04815">
    <property type="entry name" value="Sec23_helical"/>
    <property type="match status" value="1"/>
</dbReference>
<dbReference type="SUPFAM" id="SSF81811">
    <property type="entry name" value="Helical domain of Sec23/24"/>
    <property type="match status" value="1"/>
</dbReference>
<dbReference type="Gene3D" id="1.20.120.730">
    <property type="entry name" value="Sec23/Sec24 helical domain"/>
    <property type="match status" value="1"/>
</dbReference>
<evidence type="ECO:0000256" key="13">
    <source>
        <dbReference type="ARBA" id="ARBA00025471"/>
    </source>
</evidence>
<keyword evidence="11 14" id="KW-0472">Membrane</keyword>
<dbReference type="Gene3D" id="3.40.20.10">
    <property type="entry name" value="Severin"/>
    <property type="match status" value="1"/>
</dbReference>
<keyword evidence="12 14" id="KW-0968">Cytoplasmic vesicle</keyword>
<comment type="subcellular location">
    <subcellularLocation>
        <location evidence="14">Cytoplasmic vesicle</location>
        <location evidence="14">COPII-coated vesicle membrane</location>
        <topology evidence="14">Peripheral membrane protein</topology>
        <orientation evidence="14">Cytoplasmic side</orientation>
    </subcellularLocation>
    <subcellularLocation>
        <location evidence="14">Endoplasmic reticulum membrane</location>
        <topology evidence="14">Peripheral membrane protein</topology>
        <orientation evidence="14">Cytoplasmic side</orientation>
    </subcellularLocation>
    <subcellularLocation>
        <location evidence="1">Golgi apparatus membrane</location>
        <topology evidence="1">Peripheral membrane protein</topology>
        <orientation evidence="1">Cytoplasmic side</orientation>
    </subcellularLocation>
</comment>
<dbReference type="InterPro" id="IPR036175">
    <property type="entry name" value="Sec23/24_helical_dom_sf"/>
</dbReference>
<feature type="domain" description="Sec23/Sec24 helical" evidence="18">
    <location>
        <begin position="529"/>
        <end position="626"/>
    </location>
</feature>
<organism evidence="20 21">
    <name type="scientific">Anaeramoeba ignava</name>
    <name type="common">Anaerobic marine amoeba</name>
    <dbReference type="NCBI Taxonomy" id="1746090"/>
    <lineage>
        <taxon>Eukaryota</taxon>
        <taxon>Metamonada</taxon>
        <taxon>Anaeramoebidae</taxon>
        <taxon>Anaeramoeba</taxon>
    </lineage>
</organism>
<evidence type="ECO:0000313" key="20">
    <source>
        <dbReference type="EMBL" id="KAJ5069769.1"/>
    </source>
</evidence>
<evidence type="ECO:0000256" key="3">
    <source>
        <dbReference type="ARBA" id="ARBA00021212"/>
    </source>
</evidence>
<evidence type="ECO:0000256" key="11">
    <source>
        <dbReference type="ARBA" id="ARBA00023136"/>
    </source>
</evidence>
<dbReference type="GO" id="GO:0030127">
    <property type="term" value="C:COPII vesicle coat"/>
    <property type="evidence" value="ECO:0007669"/>
    <property type="project" value="InterPro"/>
</dbReference>
<feature type="domain" description="Sec23/Sec24 beta-sandwich" evidence="19">
    <location>
        <begin position="413"/>
        <end position="513"/>
    </location>
</feature>
<dbReference type="Gene3D" id="2.30.30.380">
    <property type="entry name" value="Zn-finger domain of Sec23/24"/>
    <property type="match status" value="1"/>
</dbReference>
<sequence>MSEFQAQEDINGLRFSWNIFPNSRLDATRCVVPVGCLFTPLKSLKDRKPLNYAPVTCRKCYSVLNPYSVVDFASKSWTCNFCSQRNQLPPGYNDISQTNLPAELLPQYSTIEYKLPRANAPIPAFLFVVDICTEETELANLTNTLTQALSILPQETQVGLITCGTNVHVYDLSETEFKKSIVLRGSKKYTTAQIQELLGLQAQRVMPQNQNQNQQTQYRGNISRFLQPINESEFCISSILEELKPDGFTVEPGNRPLRSIGTALSTAITLLSCRYGSGRVIFFGSGPATNGPGAIVDVDKKKPIRFHHDIFQSTSNSIYVKEAFNYYTELAEIAHKHGIAVDLFSCSLDQIGIHEMRNLSKKTGGLILVTDKFDTDMFRDSFRKLISQAIVLTNDSLEKTDNTSSKNPILLSFDATIDVYTSRELKVAGAIGNCESLKKKSPFVSNMKIGTADTSAWRVCGIDSASTLAFYFEVVNLHNSPVPPDRIGSIQFLTTYHTFSGEWIMRVTTSPHRFASLESQIDNIILGFDQEAAAVLMARYAIFKSDTELPQTIIRWLDKTLIQLFSKFANYQKNQPDSLSISPKFSIYPQFMFHFRRSNLLKVFNNSPDETAFFRHYLLRENTFHSILIIQPMLQSYPLDKSPSPVPLDSSSIQKNVVLLFDSFFLVLVFHGKDIAAWIKQNFHEQPEYQSFKLFLEIPKGDANVLMENRFPRPRYVVCNQGDSQSRFLLSRCNPSKTHSNSQNQIMQSHQNPQENQVILTDDASFQYFYNFLKRLVVQG</sequence>
<evidence type="ECO:0000259" key="19">
    <source>
        <dbReference type="Pfam" id="PF08033"/>
    </source>
</evidence>
<dbReference type="GO" id="GO:0090110">
    <property type="term" value="P:COPII-coated vesicle cargo loading"/>
    <property type="evidence" value="ECO:0007669"/>
    <property type="project" value="TreeGrafter"/>
</dbReference>
<dbReference type="InterPro" id="IPR006895">
    <property type="entry name" value="Znf_Sec23_Sec24"/>
</dbReference>
<protein>
    <recommendedName>
        <fullName evidence="3 14">Protein transport protein SEC23</fullName>
    </recommendedName>
</protein>
<evidence type="ECO:0000256" key="2">
    <source>
        <dbReference type="ARBA" id="ARBA00009210"/>
    </source>
</evidence>
<keyword evidence="8 14" id="KW-0931">ER-Golgi transport</keyword>
<dbReference type="InterPro" id="IPR036180">
    <property type="entry name" value="Gelsolin-like_dom_sf"/>
</dbReference>
<evidence type="ECO:0000256" key="6">
    <source>
        <dbReference type="ARBA" id="ARBA00022824"/>
    </source>
</evidence>
<dbReference type="SUPFAM" id="SSF81995">
    <property type="entry name" value="beta-sandwich domain of Sec23/24"/>
    <property type="match status" value="1"/>
</dbReference>
<dbReference type="InterPro" id="IPR006896">
    <property type="entry name" value="Sec23/24_trunk_dom"/>
</dbReference>
<dbReference type="InterPro" id="IPR007123">
    <property type="entry name" value="Gelsolin-like_dom"/>
</dbReference>
<evidence type="ECO:0000256" key="8">
    <source>
        <dbReference type="ARBA" id="ARBA00022892"/>
    </source>
</evidence>
<dbReference type="Pfam" id="PF04811">
    <property type="entry name" value="Sec23_trunk"/>
    <property type="match status" value="1"/>
</dbReference>
<keyword evidence="21" id="KW-1185">Reference proteome</keyword>
<dbReference type="AlphaFoldDB" id="A0A9Q0LCD5"/>
<dbReference type="Pfam" id="PF00626">
    <property type="entry name" value="Gelsolin"/>
    <property type="match status" value="1"/>
</dbReference>
<dbReference type="SUPFAM" id="SSF53300">
    <property type="entry name" value="vWA-like"/>
    <property type="match status" value="1"/>
</dbReference>
<dbReference type="FunFam" id="3.40.50.410:FF:000043">
    <property type="entry name" value="Protein transport protein SEC23"/>
    <property type="match status" value="1"/>
</dbReference>